<feature type="transmembrane region" description="Helical" evidence="11">
    <location>
        <begin position="368"/>
        <end position="396"/>
    </location>
</feature>
<keyword evidence="5" id="KW-0547">Nucleotide-binding</keyword>
<feature type="transmembrane region" description="Helical" evidence="11">
    <location>
        <begin position="460"/>
        <end position="485"/>
    </location>
</feature>
<keyword evidence="9 11" id="KW-0472">Membrane</keyword>
<dbReference type="PROSITE" id="PS50929">
    <property type="entry name" value="ABC_TM1F"/>
    <property type="match status" value="2"/>
</dbReference>
<feature type="domain" description="ABC transmembrane type-1" evidence="13">
    <location>
        <begin position="902"/>
        <end position="1177"/>
    </location>
</feature>
<dbReference type="Gene3D" id="1.20.1560.10">
    <property type="entry name" value="ABC transporter type 1, transmembrane domain"/>
    <property type="match status" value="2"/>
</dbReference>
<dbReference type="GO" id="GO:0016887">
    <property type="term" value="F:ATP hydrolysis activity"/>
    <property type="evidence" value="ECO:0007669"/>
    <property type="project" value="InterPro"/>
</dbReference>
<feature type="region of interest" description="Disordered" evidence="10">
    <location>
        <begin position="573"/>
        <end position="612"/>
    </location>
</feature>
<feature type="domain" description="ABC transporter" evidence="12">
    <location>
        <begin position="594"/>
        <end position="822"/>
    </location>
</feature>
<evidence type="ECO:0000259" key="13">
    <source>
        <dbReference type="PROSITE" id="PS50929"/>
    </source>
</evidence>
<feature type="compositionally biased region" description="Polar residues" evidence="10">
    <location>
        <begin position="30"/>
        <end position="39"/>
    </location>
</feature>
<evidence type="ECO:0000256" key="9">
    <source>
        <dbReference type="ARBA" id="ARBA00023136"/>
    </source>
</evidence>
<keyword evidence="8" id="KW-0843">Virulence</keyword>
<dbReference type="InterPro" id="IPR050173">
    <property type="entry name" value="ABC_transporter_C-like"/>
</dbReference>
<dbReference type="InterPro" id="IPR003593">
    <property type="entry name" value="AAA+_ATPase"/>
</dbReference>
<evidence type="ECO:0000256" key="1">
    <source>
        <dbReference type="ARBA" id="ARBA00004141"/>
    </source>
</evidence>
<evidence type="ECO:0000256" key="3">
    <source>
        <dbReference type="ARBA" id="ARBA00022448"/>
    </source>
</evidence>
<evidence type="ECO:0000259" key="12">
    <source>
        <dbReference type="PROSITE" id="PS50893"/>
    </source>
</evidence>
<dbReference type="FunFam" id="1.20.1560.10:FF:000010">
    <property type="entry name" value="Multidrug resistance-associated ABC transporter"/>
    <property type="match status" value="1"/>
</dbReference>
<dbReference type="PANTHER" id="PTHR24223:SF456">
    <property type="entry name" value="MULTIDRUG RESISTANCE-ASSOCIATED PROTEIN LETHAL(2)03659"/>
    <property type="match status" value="1"/>
</dbReference>
<dbReference type="SUPFAM" id="SSF90123">
    <property type="entry name" value="ABC transporter transmembrane region"/>
    <property type="match status" value="2"/>
</dbReference>
<feature type="transmembrane region" description="Helical" evidence="11">
    <location>
        <begin position="283"/>
        <end position="305"/>
    </location>
</feature>
<evidence type="ECO:0000256" key="10">
    <source>
        <dbReference type="SAM" id="MobiDB-lite"/>
    </source>
</evidence>
<feature type="transmembrane region" description="Helical" evidence="11">
    <location>
        <begin position="1035"/>
        <end position="1054"/>
    </location>
</feature>
<organism evidence="14 15">
    <name type="scientific">Suillus luteus UH-Slu-Lm8-n1</name>
    <dbReference type="NCBI Taxonomy" id="930992"/>
    <lineage>
        <taxon>Eukaryota</taxon>
        <taxon>Fungi</taxon>
        <taxon>Dikarya</taxon>
        <taxon>Basidiomycota</taxon>
        <taxon>Agaricomycotina</taxon>
        <taxon>Agaricomycetes</taxon>
        <taxon>Agaricomycetidae</taxon>
        <taxon>Boletales</taxon>
        <taxon>Suillineae</taxon>
        <taxon>Suillaceae</taxon>
        <taxon>Suillus</taxon>
    </lineage>
</organism>
<dbReference type="PANTHER" id="PTHR24223">
    <property type="entry name" value="ATP-BINDING CASSETTE SUB-FAMILY C"/>
    <property type="match status" value="1"/>
</dbReference>
<feature type="transmembrane region" description="Helical" evidence="11">
    <location>
        <begin position="944"/>
        <end position="965"/>
    </location>
</feature>
<dbReference type="STRING" id="930992.A0A0D0BG30"/>
<feature type="domain" description="ABC transmembrane type-1" evidence="13">
    <location>
        <begin position="236"/>
        <end position="525"/>
    </location>
</feature>
<proteinExistence type="inferred from homology"/>
<reference evidence="14 15" key="1">
    <citation type="submission" date="2014-04" db="EMBL/GenBank/DDBJ databases">
        <authorList>
            <consortium name="DOE Joint Genome Institute"/>
            <person name="Kuo A."/>
            <person name="Ruytinx J."/>
            <person name="Rineau F."/>
            <person name="Colpaert J."/>
            <person name="Kohler A."/>
            <person name="Nagy L.G."/>
            <person name="Floudas D."/>
            <person name="Copeland A."/>
            <person name="Barry K.W."/>
            <person name="Cichocki N."/>
            <person name="Veneault-Fourrey C."/>
            <person name="LaButti K."/>
            <person name="Lindquist E.A."/>
            <person name="Lipzen A."/>
            <person name="Lundell T."/>
            <person name="Morin E."/>
            <person name="Murat C."/>
            <person name="Sun H."/>
            <person name="Tunlid A."/>
            <person name="Henrissat B."/>
            <person name="Grigoriev I.V."/>
            <person name="Hibbett D.S."/>
            <person name="Martin F."/>
            <person name="Nordberg H.P."/>
            <person name="Cantor M.N."/>
            <person name="Hua S.X."/>
        </authorList>
    </citation>
    <scope>NUCLEOTIDE SEQUENCE [LARGE SCALE GENOMIC DNA]</scope>
    <source>
        <strain evidence="14 15">UH-Slu-Lm8-n1</strain>
    </source>
</reference>
<protein>
    <recommendedName>
        <fullName evidence="16">ABC protein</fullName>
    </recommendedName>
</protein>
<sequence>MVHGRSRRSELSSSNHHPSYGSDQDLLSLPRSNFHMTSQRSEESAKGDKDQVEVANAVNLQPLNLQLDTGDEYTNFRQKWWQLWLPKDPPPPPPPSLEDAALTPLANASIFSQLTYSWVTDITVLGYQRTLQASDLHKMDPSRESAVLAAKLEAAWQRRVKAAADWNARLESGELRPSLFKRTGWAIRAISTNGQKQGATWSERCAAFQNNWQESEGRKEASLAWALNDVFRGMFWIGGVFKVFGDTAQLMGPIVLKQIILFAQERSAAIVAGTPVPNVGRGIAMALGLFALSVTASVCTHQFFWRSMATGVLARAALITCIYERGVGLTGKARVKLNNAALVNHISTDVSRIDACAQWFHEAWTAPIQVTICLIILLTELGPSALAGFSLFVLMIPIQQRLMALQHGIRSVSMKWTDKRAKVLLEVLGAIRIVKYFSYEVPFLQRIFDLRKKELHGIRWILHLSSANMAIAISLPVLAATLAFVTYTLTAHNFNVAIIFSSLSLFQLLRQPMMFMPRALSAIPDASSAIQRLSHVFRAELISRDTLVIDKDQEFALLTKDATFEWESHEKDSSEAFISKGARGGGPPRGRDRSGKEDTAKEKPAPGKDEPLFQVKNVTMTIPRGQLVAIVGPVGSGKSSLLQGLIGEMRKVSGHVSFGGRIGYCPQTAWIQNATLRDNITFGQPFEEDRYWRVIETACLLPDLQLLPDGDLTEIGEKGINLSGGQKQRVNIARALYFDPEVVIFDDPLSAVDAHVGKSLFQDAIVGTLRNRGITVILVTHAIHFLSQVDYIYTLNNGVITESGTYEELVSRGGDFARLDLEFGGHASEGNDKDQAEEVTLHTGITIEDVKSKSERARERAAGSGKLEGRLIVKEKRSTGSVSWGVYWTYLVAGRGSITGPLLVIFMVAMQGSLIMNSYTLVWWETNKFNRPNSFYQTLYGCLGVAQAIFTLLLGAAMDFISSYVSQSMHHKSVRNIFHASMSFFDTTPMGRILSIFGKDIDSIDNQLPQSMRLLVITLSSVMGSIIIVSVLEPYFVIAVFFIALGYSYFAAFYRAGAREVKRLDSMLRSLLYAHFSETLTGLPTIRSYGEMKRFIAANSYYVDLENRALILVVTNQRWLAVRLDFMGGILVFLVAILAVTDVSGISAAQIGLVLTYTTSLSQMCGLVTRQTADVENYMNSVERLVQYVAGDTIPQEAPYEIEERKPPAQWPEHGAVEFDDVKMSYRAGLPNVLRGISVKIRGGEKIGIVGRTGAGKSSLMLALFRIVELSGGSITIDGVDISTIGLKDLRSKISIIPQDPLLFSGTIRSNLDPFSQHSDAELWDALHRSCLLDSSTTSKQSSSSNDVRSEQASTSRHDLDSTIESEGANLSVGERSLLSLARALVKDCKVVVLDEATASVDLDTDSKIQHTIQTEFQDRTLLCIAHRLRTIISYDRILVLDAGLVAEFDTPSNLFKIESGIFRGMCERSNISLKDIETSRQV</sequence>
<dbReference type="HOGENOM" id="CLU_000604_27_1_1"/>
<feature type="transmembrane region" description="Helical" evidence="11">
    <location>
        <begin position="491"/>
        <end position="509"/>
    </location>
</feature>
<dbReference type="CDD" id="cd03244">
    <property type="entry name" value="ABCC_MRP_domain2"/>
    <property type="match status" value="1"/>
</dbReference>
<feature type="region of interest" description="Disordered" evidence="10">
    <location>
        <begin position="1"/>
        <end position="51"/>
    </location>
</feature>
<dbReference type="CDD" id="cd03250">
    <property type="entry name" value="ABCC_MRP_domain1"/>
    <property type="match status" value="1"/>
</dbReference>
<evidence type="ECO:0000256" key="8">
    <source>
        <dbReference type="ARBA" id="ARBA00023026"/>
    </source>
</evidence>
<keyword evidence="7 11" id="KW-1133">Transmembrane helix</keyword>
<keyword evidence="3" id="KW-0813">Transport</keyword>
<evidence type="ECO:0000256" key="4">
    <source>
        <dbReference type="ARBA" id="ARBA00022692"/>
    </source>
</evidence>
<feature type="domain" description="ABC transporter" evidence="12">
    <location>
        <begin position="1217"/>
        <end position="1468"/>
    </location>
</feature>
<dbReference type="GO" id="GO:0005524">
    <property type="term" value="F:ATP binding"/>
    <property type="evidence" value="ECO:0007669"/>
    <property type="project" value="UniProtKB-KW"/>
</dbReference>
<dbReference type="CDD" id="cd18597">
    <property type="entry name" value="ABC_6TM_YOR1_D1_like"/>
    <property type="match status" value="1"/>
</dbReference>
<dbReference type="GO" id="GO:0016020">
    <property type="term" value="C:membrane"/>
    <property type="evidence" value="ECO:0007669"/>
    <property type="project" value="UniProtKB-SubCell"/>
</dbReference>
<dbReference type="Proteomes" id="UP000054485">
    <property type="component" value="Unassembled WGS sequence"/>
</dbReference>
<dbReference type="InterPro" id="IPR036640">
    <property type="entry name" value="ABC1_TM_sf"/>
</dbReference>
<dbReference type="InterPro" id="IPR003439">
    <property type="entry name" value="ABC_transporter-like_ATP-bd"/>
</dbReference>
<dbReference type="SMART" id="SM00382">
    <property type="entry name" value="AAA"/>
    <property type="match status" value="2"/>
</dbReference>
<evidence type="ECO:0000256" key="6">
    <source>
        <dbReference type="ARBA" id="ARBA00022840"/>
    </source>
</evidence>
<keyword evidence="4 11" id="KW-0812">Transmembrane</keyword>
<dbReference type="EMBL" id="KN835179">
    <property type="protein sequence ID" value="KIK45032.1"/>
    <property type="molecule type" value="Genomic_DNA"/>
</dbReference>
<dbReference type="PROSITE" id="PS00211">
    <property type="entry name" value="ABC_TRANSPORTER_1"/>
    <property type="match status" value="2"/>
</dbReference>
<dbReference type="InParanoid" id="A0A0D0BG30"/>
<keyword evidence="6" id="KW-0067">ATP-binding</keyword>
<dbReference type="SUPFAM" id="SSF52540">
    <property type="entry name" value="P-loop containing nucleoside triphosphate hydrolases"/>
    <property type="match status" value="2"/>
</dbReference>
<dbReference type="GO" id="GO:0140359">
    <property type="term" value="F:ABC-type transporter activity"/>
    <property type="evidence" value="ECO:0007669"/>
    <property type="project" value="InterPro"/>
</dbReference>
<gene>
    <name evidence="14" type="ORF">CY34DRAFT_801998</name>
</gene>
<dbReference type="PROSITE" id="PS50893">
    <property type="entry name" value="ABC_TRANSPORTER_2"/>
    <property type="match status" value="2"/>
</dbReference>
<evidence type="ECO:0000313" key="14">
    <source>
        <dbReference type="EMBL" id="KIK45032.1"/>
    </source>
</evidence>
<accession>A0A0D0BG30</accession>
<feature type="compositionally biased region" description="Basic and acidic residues" evidence="10">
    <location>
        <begin position="589"/>
        <end position="611"/>
    </location>
</feature>
<feature type="compositionally biased region" description="Low complexity" evidence="10">
    <location>
        <begin position="1336"/>
        <end position="1345"/>
    </location>
</feature>
<evidence type="ECO:0000256" key="5">
    <source>
        <dbReference type="ARBA" id="ARBA00022741"/>
    </source>
</evidence>
<dbReference type="InterPro" id="IPR017871">
    <property type="entry name" value="ABC_transporter-like_CS"/>
</dbReference>
<evidence type="ECO:0000256" key="7">
    <source>
        <dbReference type="ARBA" id="ARBA00022989"/>
    </source>
</evidence>
<feature type="transmembrane region" description="Helical" evidence="11">
    <location>
        <begin position="902"/>
        <end position="924"/>
    </location>
</feature>
<dbReference type="Gene3D" id="3.40.50.300">
    <property type="entry name" value="P-loop containing nucleotide triphosphate hydrolases"/>
    <property type="match status" value="2"/>
</dbReference>
<dbReference type="InterPro" id="IPR027417">
    <property type="entry name" value="P-loop_NTPase"/>
</dbReference>
<keyword evidence="15" id="KW-1185">Reference proteome</keyword>
<comment type="subcellular location">
    <subcellularLocation>
        <location evidence="1">Membrane</location>
        <topology evidence="1">Multi-pass membrane protein</topology>
    </subcellularLocation>
</comment>
<evidence type="ECO:0000313" key="15">
    <source>
        <dbReference type="Proteomes" id="UP000054485"/>
    </source>
</evidence>
<reference evidence="15" key="2">
    <citation type="submission" date="2015-01" db="EMBL/GenBank/DDBJ databases">
        <title>Evolutionary Origins and Diversification of the Mycorrhizal Mutualists.</title>
        <authorList>
            <consortium name="DOE Joint Genome Institute"/>
            <consortium name="Mycorrhizal Genomics Consortium"/>
            <person name="Kohler A."/>
            <person name="Kuo A."/>
            <person name="Nagy L.G."/>
            <person name="Floudas D."/>
            <person name="Copeland A."/>
            <person name="Barry K.W."/>
            <person name="Cichocki N."/>
            <person name="Veneault-Fourrey C."/>
            <person name="LaButti K."/>
            <person name="Lindquist E.A."/>
            <person name="Lipzen A."/>
            <person name="Lundell T."/>
            <person name="Morin E."/>
            <person name="Murat C."/>
            <person name="Riley R."/>
            <person name="Ohm R."/>
            <person name="Sun H."/>
            <person name="Tunlid A."/>
            <person name="Henrissat B."/>
            <person name="Grigoriev I.V."/>
            <person name="Hibbett D.S."/>
            <person name="Martin F."/>
        </authorList>
    </citation>
    <scope>NUCLEOTIDE SEQUENCE [LARGE SCALE GENOMIC DNA]</scope>
    <source>
        <strain evidence="15">UH-Slu-Lm8-n1</strain>
    </source>
</reference>
<dbReference type="Pfam" id="PF00005">
    <property type="entry name" value="ABC_tran"/>
    <property type="match status" value="2"/>
</dbReference>
<feature type="compositionally biased region" description="Basic and acidic residues" evidence="10">
    <location>
        <begin position="40"/>
        <end position="51"/>
    </location>
</feature>
<dbReference type="FunFam" id="1.20.1560.10:FF:000061">
    <property type="entry name" value="ATP-binding cassette transporter YOR1"/>
    <property type="match status" value="1"/>
</dbReference>
<feature type="region of interest" description="Disordered" evidence="10">
    <location>
        <begin position="1336"/>
        <end position="1361"/>
    </location>
</feature>
<evidence type="ECO:0008006" key="16">
    <source>
        <dbReference type="Google" id="ProtNLM"/>
    </source>
</evidence>
<dbReference type="OrthoDB" id="6500128at2759"/>
<evidence type="ECO:0000256" key="2">
    <source>
        <dbReference type="ARBA" id="ARBA00009726"/>
    </source>
</evidence>
<dbReference type="InterPro" id="IPR011527">
    <property type="entry name" value="ABC1_TM_dom"/>
</dbReference>
<name>A0A0D0BG30_9AGAM</name>
<feature type="transmembrane region" description="Helical" evidence="11">
    <location>
        <begin position="1126"/>
        <end position="1155"/>
    </location>
</feature>
<dbReference type="FunFam" id="3.40.50.300:FF:000997">
    <property type="entry name" value="Multidrug resistance-associated protein 1"/>
    <property type="match status" value="1"/>
</dbReference>
<feature type="transmembrane region" description="Helical" evidence="11">
    <location>
        <begin position="1012"/>
        <end position="1029"/>
    </location>
</feature>
<comment type="similarity">
    <text evidence="2">Belongs to the ABC transporter superfamily. ABCC family. Conjugate transporter (TC 3.A.1.208) subfamily.</text>
</comment>
<dbReference type="Pfam" id="PF00664">
    <property type="entry name" value="ABC_membrane"/>
    <property type="match status" value="2"/>
</dbReference>
<dbReference type="CDD" id="cd18606">
    <property type="entry name" value="ABC_6TM_YOR1_D2_like"/>
    <property type="match status" value="1"/>
</dbReference>
<dbReference type="FunFam" id="3.40.50.300:FF:000565">
    <property type="entry name" value="ABC bile acid transporter"/>
    <property type="match status" value="1"/>
</dbReference>
<evidence type="ECO:0000256" key="11">
    <source>
        <dbReference type="SAM" id="Phobius"/>
    </source>
</evidence>